<dbReference type="PANTHER" id="PTHR15462:SF8">
    <property type="entry name" value="SERINE PROTEASE"/>
    <property type="match status" value="1"/>
</dbReference>
<gene>
    <name evidence="8" type="ORF">HJG54_09935</name>
</gene>
<keyword evidence="2 6" id="KW-0645">Protease</keyword>
<dbReference type="InterPro" id="IPR050966">
    <property type="entry name" value="Glutamyl_endopeptidase"/>
</dbReference>
<comment type="similarity">
    <text evidence="1 6">Belongs to the peptidase S1B family.</text>
</comment>
<dbReference type="PANTHER" id="PTHR15462">
    <property type="entry name" value="SERINE PROTEASE"/>
    <property type="match status" value="1"/>
</dbReference>
<evidence type="ECO:0000256" key="1">
    <source>
        <dbReference type="ARBA" id="ARBA00008764"/>
    </source>
</evidence>
<evidence type="ECO:0000256" key="6">
    <source>
        <dbReference type="RuleBase" id="RU004296"/>
    </source>
</evidence>
<keyword evidence="5 6" id="KW-0720">Serine protease</keyword>
<reference evidence="8" key="1">
    <citation type="submission" date="2020-05" db="EMBL/GenBank/DDBJ databases">
        <authorList>
            <person name="Zhu T."/>
            <person name="Keshari N."/>
            <person name="Lu X."/>
        </authorList>
    </citation>
    <scope>NUCLEOTIDE SEQUENCE</scope>
    <source>
        <strain evidence="8">NK1-12</strain>
    </source>
</reference>
<keyword evidence="3" id="KW-0732">Signal</keyword>
<keyword evidence="4 6" id="KW-0378">Hydrolase</keyword>
<proteinExistence type="inferred from homology"/>
<dbReference type="GO" id="GO:0008236">
    <property type="term" value="F:serine-type peptidase activity"/>
    <property type="evidence" value="ECO:0007669"/>
    <property type="project" value="UniProtKB-KW"/>
</dbReference>
<protein>
    <recommendedName>
        <fullName evidence="6">Serine protease</fullName>
        <ecNumber evidence="6">3.4.21.-</ecNumber>
    </recommendedName>
</protein>
<dbReference type="InterPro" id="IPR008256">
    <property type="entry name" value="Peptidase_S1B"/>
</dbReference>
<sequence length="326" mass="35840">MQAQSASPTTAHFAPIPIAIAFNPATDAATYRPPDREQSDLPFSDDTRAIIGRDQRVPVLNRSFPWSAIGRIDWAVDGEEIGQCTGTLIGPDLVLTNSHCLAPEEANYQPIIPRGTEQNGRIQIRFKPSLIEGVSTRTATVIDYDYGWKSASPSNSPNMADDWALLKLDQRLGDIYGYLGWRILDFTQPNVMSQLDNQLRLAGYSGEFPTEQYRQFGAENETAGVHVGCSIQEVGQGIQLHNCDSMGGASGSALIALFDDGNYYIVGLHRGSVSSDEPNHFPPAYREVCQVRRDENRQYVAAPACRNVSVEVSQWATQAAAMRDSQ</sequence>
<evidence type="ECO:0000256" key="7">
    <source>
        <dbReference type="SAM" id="MobiDB-lite"/>
    </source>
</evidence>
<dbReference type="InterPro" id="IPR009003">
    <property type="entry name" value="Peptidase_S1_PA"/>
</dbReference>
<dbReference type="EC" id="3.4.21.-" evidence="6"/>
<dbReference type="Gene3D" id="2.40.10.10">
    <property type="entry name" value="Trypsin-like serine proteases"/>
    <property type="match status" value="2"/>
</dbReference>
<dbReference type="AlphaFoldDB" id="A0AA97AG72"/>
<name>A0AA97AG72_9CYAN</name>
<evidence type="ECO:0000256" key="3">
    <source>
        <dbReference type="ARBA" id="ARBA00022729"/>
    </source>
</evidence>
<evidence type="ECO:0000313" key="8">
    <source>
        <dbReference type="EMBL" id="WNZ23144.1"/>
    </source>
</evidence>
<dbReference type="EMBL" id="CP053586">
    <property type="protein sequence ID" value="WNZ23144.1"/>
    <property type="molecule type" value="Genomic_DNA"/>
</dbReference>
<accession>A0AA97AG72</accession>
<evidence type="ECO:0000256" key="2">
    <source>
        <dbReference type="ARBA" id="ARBA00022670"/>
    </source>
</evidence>
<organism evidence="8">
    <name type="scientific">Leptolyngbya sp. NK1-12</name>
    <dbReference type="NCBI Taxonomy" id="2547451"/>
    <lineage>
        <taxon>Bacteria</taxon>
        <taxon>Bacillati</taxon>
        <taxon>Cyanobacteriota</taxon>
        <taxon>Cyanophyceae</taxon>
        <taxon>Leptolyngbyales</taxon>
        <taxon>Leptolyngbyaceae</taxon>
        <taxon>Leptolyngbya group</taxon>
        <taxon>Leptolyngbya</taxon>
    </lineage>
</organism>
<evidence type="ECO:0000256" key="4">
    <source>
        <dbReference type="ARBA" id="ARBA00022801"/>
    </source>
</evidence>
<dbReference type="PRINTS" id="PR00839">
    <property type="entry name" value="V8PROTEASE"/>
</dbReference>
<dbReference type="RefSeq" id="WP_316434736.1">
    <property type="nucleotide sequence ID" value="NZ_CP053586.1"/>
</dbReference>
<dbReference type="InterPro" id="IPR043504">
    <property type="entry name" value="Peptidase_S1_PA_chymotrypsin"/>
</dbReference>
<dbReference type="SUPFAM" id="SSF50494">
    <property type="entry name" value="Trypsin-like serine proteases"/>
    <property type="match status" value="1"/>
</dbReference>
<dbReference type="GO" id="GO:0006508">
    <property type="term" value="P:proteolysis"/>
    <property type="evidence" value="ECO:0007669"/>
    <property type="project" value="UniProtKB-KW"/>
</dbReference>
<feature type="compositionally biased region" description="Basic and acidic residues" evidence="7">
    <location>
        <begin position="33"/>
        <end position="47"/>
    </location>
</feature>
<feature type="region of interest" description="Disordered" evidence="7">
    <location>
        <begin position="28"/>
        <end position="47"/>
    </location>
</feature>
<evidence type="ECO:0000256" key="5">
    <source>
        <dbReference type="ARBA" id="ARBA00022825"/>
    </source>
</evidence>
<dbReference type="Pfam" id="PF13365">
    <property type="entry name" value="Trypsin_2"/>
    <property type="match status" value="1"/>
</dbReference>